<comment type="caution">
    <text evidence="2">The sequence shown here is derived from an EMBL/GenBank/DDBJ whole genome shotgun (WGS) entry which is preliminary data.</text>
</comment>
<proteinExistence type="predicted"/>
<protein>
    <submittedName>
        <fullName evidence="2">Uncharacterized protein</fullName>
    </submittedName>
</protein>
<evidence type="ECO:0000313" key="3">
    <source>
        <dbReference type="Proteomes" id="UP001367508"/>
    </source>
</evidence>
<keyword evidence="3" id="KW-1185">Reference proteome</keyword>
<name>A0AAN9LQ58_CANGL</name>
<dbReference type="Proteomes" id="UP001367508">
    <property type="component" value="Unassembled WGS sequence"/>
</dbReference>
<reference evidence="2 3" key="1">
    <citation type="submission" date="2024-01" db="EMBL/GenBank/DDBJ databases">
        <title>The genomes of 5 underutilized Papilionoideae crops provide insights into root nodulation and disease resistanc.</title>
        <authorList>
            <person name="Jiang F."/>
        </authorList>
    </citation>
    <scope>NUCLEOTIDE SEQUENCE [LARGE SCALE GENOMIC DNA]</scope>
    <source>
        <strain evidence="2">LVBAO_FW01</strain>
        <tissue evidence="2">Leaves</tissue>
    </source>
</reference>
<accession>A0AAN9LQ58</accession>
<evidence type="ECO:0000256" key="1">
    <source>
        <dbReference type="SAM" id="MobiDB-lite"/>
    </source>
</evidence>
<feature type="compositionally biased region" description="Basic and acidic residues" evidence="1">
    <location>
        <begin position="55"/>
        <end position="65"/>
    </location>
</feature>
<sequence>MLAMTSGNSLCVIRLVDHVLAQGVIMCSEILREAKDWKGIQEKRACSGPGGGSNERLEKESEERRRRFSSNPLH</sequence>
<dbReference type="AlphaFoldDB" id="A0AAN9LQ58"/>
<feature type="region of interest" description="Disordered" evidence="1">
    <location>
        <begin position="42"/>
        <end position="74"/>
    </location>
</feature>
<organism evidence="2 3">
    <name type="scientific">Canavalia gladiata</name>
    <name type="common">Sword bean</name>
    <name type="synonym">Dolichos gladiatus</name>
    <dbReference type="NCBI Taxonomy" id="3824"/>
    <lineage>
        <taxon>Eukaryota</taxon>
        <taxon>Viridiplantae</taxon>
        <taxon>Streptophyta</taxon>
        <taxon>Embryophyta</taxon>
        <taxon>Tracheophyta</taxon>
        <taxon>Spermatophyta</taxon>
        <taxon>Magnoliopsida</taxon>
        <taxon>eudicotyledons</taxon>
        <taxon>Gunneridae</taxon>
        <taxon>Pentapetalae</taxon>
        <taxon>rosids</taxon>
        <taxon>fabids</taxon>
        <taxon>Fabales</taxon>
        <taxon>Fabaceae</taxon>
        <taxon>Papilionoideae</taxon>
        <taxon>50 kb inversion clade</taxon>
        <taxon>NPAAA clade</taxon>
        <taxon>indigoferoid/millettioid clade</taxon>
        <taxon>Phaseoleae</taxon>
        <taxon>Canavalia</taxon>
    </lineage>
</organism>
<dbReference type="EMBL" id="JAYMYQ010000004">
    <property type="protein sequence ID" value="KAK7338349.1"/>
    <property type="molecule type" value="Genomic_DNA"/>
</dbReference>
<gene>
    <name evidence="2" type="ORF">VNO77_18956</name>
</gene>
<evidence type="ECO:0000313" key="2">
    <source>
        <dbReference type="EMBL" id="KAK7338349.1"/>
    </source>
</evidence>